<accession>A0AAU7NW01</accession>
<evidence type="ECO:0000313" key="3">
    <source>
        <dbReference type="Proteomes" id="UP001225378"/>
    </source>
</evidence>
<protein>
    <submittedName>
        <fullName evidence="2">DUF4390 domain-containing protein</fullName>
    </submittedName>
</protein>
<evidence type="ECO:0000313" key="2">
    <source>
        <dbReference type="EMBL" id="XBS20801.1"/>
    </source>
</evidence>
<dbReference type="EMBL" id="CP157743">
    <property type="protein sequence ID" value="XBS20801.1"/>
    <property type="molecule type" value="Genomic_DNA"/>
</dbReference>
<proteinExistence type="predicted"/>
<feature type="signal peptide" evidence="1">
    <location>
        <begin position="1"/>
        <end position="25"/>
    </location>
</feature>
<feature type="chain" id="PRO_5043582753" evidence="1">
    <location>
        <begin position="26"/>
        <end position="186"/>
    </location>
</feature>
<evidence type="ECO:0000256" key="1">
    <source>
        <dbReference type="SAM" id="SignalP"/>
    </source>
</evidence>
<dbReference type="Proteomes" id="UP001225378">
    <property type="component" value="Chromosome"/>
</dbReference>
<gene>
    <name evidence="2" type="ORF">Q9L42_001330</name>
</gene>
<dbReference type="KEGG" id="mech:Q9L42_001330"/>
<keyword evidence="3" id="KW-1185">Reference proteome</keyword>
<sequence length="186" mass="21346">MPSLASVTKAAGVALLALLPALLWADDYAARVENVEVLNVDDGYELNAHIVYVLSPTAKAAIYKGVPLSWKLLVKVQREGLLWNRTLYQQQLPFVIQHQALLNQYMVKNLSDDRVEMFASLKLALAYMGSIRLPLMGLRRSDGHDYRLAIKIQFDREFLPVPLRPESYFDSQWDLSSDWFIWHLQK</sequence>
<dbReference type="AlphaFoldDB" id="A0AAU7NW01"/>
<dbReference type="InterPro" id="IPR025500">
    <property type="entry name" value="DUF4390"/>
</dbReference>
<name>A0AAU7NW01_9GAMM</name>
<keyword evidence="1" id="KW-0732">Signal</keyword>
<reference evidence="2 3" key="1">
    <citation type="journal article" date="2024" name="Microbiology">
        <title>Methylomarinum rosea sp. nov., a novel halophilic methanotrophic bacterium from the hypersaline Lake Elton.</title>
        <authorList>
            <person name="Suleimanov R.Z."/>
            <person name="Oshkin I.Y."/>
            <person name="Danilova O.V."/>
            <person name="Suzina N.E."/>
            <person name="Dedysh S.N."/>
        </authorList>
    </citation>
    <scope>NUCLEOTIDE SEQUENCE [LARGE SCALE GENOMIC DNA]</scope>
    <source>
        <strain evidence="2 3">Ch1-1</strain>
    </source>
</reference>
<dbReference type="RefSeq" id="WP_305906419.1">
    <property type="nucleotide sequence ID" value="NZ_CP157743.1"/>
</dbReference>
<dbReference type="Pfam" id="PF14334">
    <property type="entry name" value="DUF4390"/>
    <property type="match status" value="1"/>
</dbReference>
<organism evidence="2 3">
    <name type="scientific">Methylomarinum roseum</name>
    <dbReference type="NCBI Taxonomy" id="3067653"/>
    <lineage>
        <taxon>Bacteria</taxon>
        <taxon>Pseudomonadati</taxon>
        <taxon>Pseudomonadota</taxon>
        <taxon>Gammaproteobacteria</taxon>
        <taxon>Methylococcales</taxon>
        <taxon>Methylococcaceae</taxon>
        <taxon>Methylomarinum</taxon>
    </lineage>
</organism>